<dbReference type="Proteomes" id="UP001595075">
    <property type="component" value="Unassembled WGS sequence"/>
</dbReference>
<dbReference type="InterPro" id="IPR045054">
    <property type="entry name" value="P4HA-like"/>
</dbReference>
<accession>A0ABR4CMQ5</accession>
<proteinExistence type="predicted"/>
<evidence type="ECO:0000313" key="9">
    <source>
        <dbReference type="EMBL" id="KAL2070538.1"/>
    </source>
</evidence>
<evidence type="ECO:0000256" key="2">
    <source>
        <dbReference type="ARBA" id="ARBA00022723"/>
    </source>
</evidence>
<reference evidence="9 10" key="1">
    <citation type="journal article" date="2024" name="Commun. Biol.">
        <title>Comparative genomic analysis of thermophilic fungi reveals convergent evolutionary adaptations and gene losses.</title>
        <authorList>
            <person name="Steindorff A.S."/>
            <person name="Aguilar-Pontes M.V."/>
            <person name="Robinson A.J."/>
            <person name="Andreopoulos B."/>
            <person name="LaButti K."/>
            <person name="Kuo A."/>
            <person name="Mondo S."/>
            <person name="Riley R."/>
            <person name="Otillar R."/>
            <person name="Haridas S."/>
            <person name="Lipzen A."/>
            <person name="Grimwood J."/>
            <person name="Schmutz J."/>
            <person name="Clum A."/>
            <person name="Reid I.D."/>
            <person name="Moisan M.C."/>
            <person name="Butler G."/>
            <person name="Nguyen T.T.M."/>
            <person name="Dewar K."/>
            <person name="Conant G."/>
            <person name="Drula E."/>
            <person name="Henrissat B."/>
            <person name="Hansel C."/>
            <person name="Singer S."/>
            <person name="Hutchinson M.I."/>
            <person name="de Vries R.P."/>
            <person name="Natvig D.O."/>
            <person name="Powell A.J."/>
            <person name="Tsang A."/>
            <person name="Grigoriev I.V."/>
        </authorList>
    </citation>
    <scope>NUCLEOTIDE SEQUENCE [LARGE SCALE GENOMIC DNA]</scope>
    <source>
        <strain evidence="9 10">CBS 494.80</strain>
    </source>
</reference>
<feature type="region of interest" description="Disordered" evidence="6">
    <location>
        <begin position="155"/>
        <end position="175"/>
    </location>
</feature>
<evidence type="ECO:0000256" key="6">
    <source>
        <dbReference type="SAM" id="MobiDB-lite"/>
    </source>
</evidence>
<feature type="transmembrane region" description="Helical" evidence="7">
    <location>
        <begin position="12"/>
        <end position="32"/>
    </location>
</feature>
<evidence type="ECO:0000256" key="3">
    <source>
        <dbReference type="ARBA" id="ARBA00022964"/>
    </source>
</evidence>
<dbReference type="EMBL" id="JAZHXI010000006">
    <property type="protein sequence ID" value="KAL2070538.1"/>
    <property type="molecule type" value="Genomic_DNA"/>
</dbReference>
<feature type="domain" description="Prolyl 4-hydroxylase alpha subunit" evidence="8">
    <location>
        <begin position="84"/>
        <end position="329"/>
    </location>
</feature>
<evidence type="ECO:0000259" key="8">
    <source>
        <dbReference type="SMART" id="SM00702"/>
    </source>
</evidence>
<keyword evidence="10" id="KW-1185">Reference proteome</keyword>
<name>A0ABR4CMQ5_9HELO</name>
<dbReference type="InterPro" id="IPR006620">
    <property type="entry name" value="Pro_4_hyd_alph"/>
</dbReference>
<keyword evidence="7" id="KW-0472">Membrane</keyword>
<dbReference type="InterPro" id="IPR044862">
    <property type="entry name" value="Pro_4_hyd_alph_FE2OG_OXY"/>
</dbReference>
<dbReference type="PANTHER" id="PTHR10869">
    <property type="entry name" value="PROLYL 4-HYDROXYLASE ALPHA SUBUNIT"/>
    <property type="match status" value="1"/>
</dbReference>
<keyword evidence="5" id="KW-0408">Iron</keyword>
<keyword evidence="4" id="KW-0560">Oxidoreductase</keyword>
<keyword evidence="7" id="KW-0812">Transmembrane</keyword>
<gene>
    <name evidence="9" type="ORF">VTL71DRAFT_13564</name>
</gene>
<evidence type="ECO:0000256" key="7">
    <source>
        <dbReference type="SAM" id="Phobius"/>
    </source>
</evidence>
<protein>
    <recommendedName>
        <fullName evidence="8">Prolyl 4-hydroxylase alpha subunit domain-containing protein</fullName>
    </recommendedName>
</protein>
<evidence type="ECO:0000256" key="5">
    <source>
        <dbReference type="ARBA" id="ARBA00023004"/>
    </source>
</evidence>
<dbReference type="PANTHER" id="PTHR10869:SF242">
    <property type="entry name" value="PROLYL 4-HYDROXYLASE ALPHA SUBUNIT DOMAIN-CONTAINING PROTEIN"/>
    <property type="match status" value="1"/>
</dbReference>
<evidence type="ECO:0000313" key="10">
    <source>
        <dbReference type="Proteomes" id="UP001595075"/>
    </source>
</evidence>
<comment type="caution">
    <text evidence="9">The sequence shown here is derived from an EMBL/GenBank/DDBJ whole genome shotgun (WGS) entry which is preliminary data.</text>
</comment>
<evidence type="ECO:0000256" key="1">
    <source>
        <dbReference type="ARBA" id="ARBA00001961"/>
    </source>
</evidence>
<comment type="cofactor">
    <cofactor evidence="1">
        <name>L-ascorbate</name>
        <dbReference type="ChEBI" id="CHEBI:38290"/>
    </cofactor>
</comment>
<dbReference type="Pfam" id="PF13640">
    <property type="entry name" value="2OG-FeII_Oxy_3"/>
    <property type="match status" value="1"/>
</dbReference>
<organism evidence="9 10">
    <name type="scientific">Oculimacula yallundae</name>
    <dbReference type="NCBI Taxonomy" id="86028"/>
    <lineage>
        <taxon>Eukaryota</taxon>
        <taxon>Fungi</taxon>
        <taxon>Dikarya</taxon>
        <taxon>Ascomycota</taxon>
        <taxon>Pezizomycotina</taxon>
        <taxon>Leotiomycetes</taxon>
        <taxon>Helotiales</taxon>
        <taxon>Ploettnerulaceae</taxon>
        <taxon>Oculimacula</taxon>
    </lineage>
</organism>
<dbReference type="Gene3D" id="2.60.120.620">
    <property type="entry name" value="q2cbj1_9rhob like domain"/>
    <property type="match status" value="1"/>
</dbReference>
<keyword evidence="2" id="KW-0479">Metal-binding</keyword>
<keyword evidence="3" id="KW-0223">Dioxygenase</keyword>
<keyword evidence="7" id="KW-1133">Transmembrane helix</keyword>
<dbReference type="SMART" id="SM00702">
    <property type="entry name" value="P4Hc"/>
    <property type="match status" value="1"/>
</dbReference>
<sequence length="339" mass="37190">MPPTSHSFLHKFPSIQLLSICTLCAILAAIFLSNYFNDETSRSTTGLKPENNISQTSVQEPKTALENFECTARKYTTHVVSVDPLLIYIDGFLGEEEADLLVELGSPSLAPSEIYLNAQKAPSRTRTSRSAGLPPSSPLVSCILDRALLFIGPSLPQSNPSSSQPSNLDLNLSPNPNTNPLSLFGTPQIVQYGPGEHFATHHDWYDTPQLLRDRDLKIGQGQGQGKWMFNRWASFFVYLDEGAVGGETWFPYIDISASLPDSSGKGATKWRSHRGGDGEGNQGVDFLPKKGNALFWVNLHANGTGDGRVVHAGLRVKEGTKTAMNIWPRVFYKDKRGGR</sequence>
<evidence type="ECO:0000256" key="4">
    <source>
        <dbReference type="ARBA" id="ARBA00023002"/>
    </source>
</evidence>